<dbReference type="InterPro" id="IPR037185">
    <property type="entry name" value="EmrE-like"/>
</dbReference>
<feature type="domain" description="EamA" evidence="3">
    <location>
        <begin position="143"/>
        <end position="271"/>
    </location>
</feature>
<feature type="transmembrane region" description="Helical" evidence="2">
    <location>
        <begin position="142"/>
        <end position="162"/>
    </location>
</feature>
<evidence type="ECO:0000256" key="2">
    <source>
        <dbReference type="SAM" id="Phobius"/>
    </source>
</evidence>
<feature type="transmembrane region" description="Helical" evidence="2">
    <location>
        <begin position="231"/>
        <end position="251"/>
    </location>
</feature>
<keyword evidence="2" id="KW-0472">Membrane</keyword>
<evidence type="ECO:0000256" key="1">
    <source>
        <dbReference type="ARBA" id="ARBA00007362"/>
    </source>
</evidence>
<dbReference type="AlphaFoldDB" id="A0A947DHN6"/>
<feature type="transmembrane region" description="Helical" evidence="2">
    <location>
        <begin position="200"/>
        <end position="219"/>
    </location>
</feature>
<dbReference type="EMBL" id="JADOES010000034">
    <property type="protein sequence ID" value="MBT9316848.1"/>
    <property type="molecule type" value="Genomic_DNA"/>
</dbReference>
<feature type="transmembrane region" description="Helical" evidence="2">
    <location>
        <begin position="93"/>
        <end position="110"/>
    </location>
</feature>
<reference evidence="4" key="1">
    <citation type="submission" date="2020-11" db="EMBL/GenBank/DDBJ databases">
        <authorList>
            <person name="Konstantinou D."/>
            <person name="Gkelis S."/>
            <person name="Popin R."/>
            <person name="Fewer D."/>
            <person name="Sivonen K."/>
        </authorList>
    </citation>
    <scope>NUCLEOTIDE SEQUENCE</scope>
    <source>
        <strain evidence="4">TAU-MAC 1115</strain>
    </source>
</reference>
<reference evidence="4" key="2">
    <citation type="journal article" date="2021" name="Mar. Drugs">
        <title>Genome Reduction and Secondary Metabolism of the Marine Sponge-Associated Cyanobacterium Leptothoe.</title>
        <authorList>
            <person name="Konstantinou D."/>
            <person name="Popin R.V."/>
            <person name="Fewer D.P."/>
            <person name="Sivonen K."/>
            <person name="Gkelis S."/>
        </authorList>
    </citation>
    <scope>NUCLEOTIDE SEQUENCE</scope>
    <source>
        <strain evidence="4">TAU-MAC 1115</strain>
    </source>
</reference>
<feature type="transmembrane region" description="Helical" evidence="2">
    <location>
        <begin position="68"/>
        <end position="87"/>
    </location>
</feature>
<feature type="transmembrane region" description="Helical" evidence="2">
    <location>
        <begin position="257"/>
        <end position="278"/>
    </location>
</feature>
<dbReference type="InterPro" id="IPR000620">
    <property type="entry name" value="EamA_dom"/>
</dbReference>
<keyword evidence="2" id="KW-0812">Transmembrane</keyword>
<dbReference type="GO" id="GO:0016020">
    <property type="term" value="C:membrane"/>
    <property type="evidence" value="ECO:0007669"/>
    <property type="project" value="InterPro"/>
</dbReference>
<keyword evidence="2" id="KW-1133">Transmembrane helix</keyword>
<feature type="transmembrane region" description="Helical" evidence="2">
    <location>
        <begin position="174"/>
        <end position="194"/>
    </location>
</feature>
<dbReference type="Proteomes" id="UP000717364">
    <property type="component" value="Unassembled WGS sequence"/>
</dbReference>
<name>A0A947DHN6_9CYAN</name>
<proteinExistence type="inferred from homology"/>
<accession>A0A947DHN6</accession>
<organism evidence="4 5">
    <name type="scientific">Leptothoe spongobia TAU-MAC 1115</name>
    <dbReference type="NCBI Taxonomy" id="1967444"/>
    <lineage>
        <taxon>Bacteria</taxon>
        <taxon>Bacillati</taxon>
        <taxon>Cyanobacteriota</taxon>
        <taxon>Cyanophyceae</taxon>
        <taxon>Nodosilineales</taxon>
        <taxon>Cymatolegaceae</taxon>
        <taxon>Leptothoe</taxon>
        <taxon>Leptothoe spongobia</taxon>
    </lineage>
</organism>
<evidence type="ECO:0000313" key="4">
    <source>
        <dbReference type="EMBL" id="MBT9316848.1"/>
    </source>
</evidence>
<dbReference type="SUPFAM" id="SSF103481">
    <property type="entry name" value="Multidrug resistance efflux transporter EmrE"/>
    <property type="match status" value="2"/>
</dbReference>
<comment type="caution">
    <text evidence="4">The sequence shown here is derived from an EMBL/GenBank/DDBJ whole genome shotgun (WGS) entry which is preliminary data.</text>
</comment>
<evidence type="ECO:0000313" key="5">
    <source>
        <dbReference type="Proteomes" id="UP000717364"/>
    </source>
</evidence>
<dbReference type="Pfam" id="PF00892">
    <property type="entry name" value="EamA"/>
    <property type="match status" value="1"/>
</dbReference>
<feature type="transmembrane region" description="Helical" evidence="2">
    <location>
        <begin position="38"/>
        <end position="56"/>
    </location>
</feature>
<sequence length="286" mass="29584">MKPLADRIPAPTLVVLAGVTVQLGSALAKSVFELAGPLGTVFLRVALSAVLLLVLWRPSGQNVRTHWPLVLAYGGVLALMNTCFYLAIDRIPLGIAVALEFIGPLGLSVIKSRRWLDVVWVTLAALGVLLLAPLQGSGLDPIGLGFAGMAALSWAGYILLAAATGKVIPGLEGLAWGMVFGTLLLLPIGIGAAGTALLDIRLLAIATAVAALSSSTYALELVALRRLPVNVFGVLLSVEPMLAAASGFVVLGEMLTVRSMMAVILISIAAAGAARYGMTVEEVMEP</sequence>
<feature type="transmembrane region" description="Helical" evidence="2">
    <location>
        <begin position="117"/>
        <end position="136"/>
    </location>
</feature>
<gene>
    <name evidence="4" type="ORF">IXB50_15575</name>
</gene>
<keyword evidence="5" id="KW-1185">Reference proteome</keyword>
<comment type="similarity">
    <text evidence="1">Belongs to the EamA transporter family.</text>
</comment>
<protein>
    <submittedName>
        <fullName evidence="4">EamA family transporter</fullName>
    </submittedName>
</protein>
<evidence type="ECO:0000259" key="3">
    <source>
        <dbReference type="Pfam" id="PF00892"/>
    </source>
</evidence>